<comment type="caution">
    <text evidence="1">The sequence shown here is derived from an EMBL/GenBank/DDBJ whole genome shotgun (WGS) entry which is preliminary data.</text>
</comment>
<dbReference type="RefSeq" id="WP_201676979.1">
    <property type="nucleotide sequence ID" value="NZ_JAEQNE010000008.1"/>
</dbReference>
<evidence type="ECO:0000313" key="2">
    <source>
        <dbReference type="Proteomes" id="UP000599109"/>
    </source>
</evidence>
<evidence type="ECO:0000313" key="1">
    <source>
        <dbReference type="EMBL" id="MBL0394302.1"/>
    </source>
</evidence>
<gene>
    <name evidence="1" type="ORF">JJ685_24395</name>
</gene>
<dbReference type="Proteomes" id="UP000599109">
    <property type="component" value="Unassembled WGS sequence"/>
</dbReference>
<dbReference type="AlphaFoldDB" id="A0A936Z4P5"/>
<proteinExistence type="predicted"/>
<name>A0A936Z4P5_9BURK</name>
<dbReference type="EMBL" id="JAEQNE010000008">
    <property type="protein sequence ID" value="MBL0394302.1"/>
    <property type="molecule type" value="Genomic_DNA"/>
</dbReference>
<accession>A0A936Z4P5</accession>
<reference evidence="1 2" key="1">
    <citation type="journal article" date="2017" name="Int. J. Syst. Evol. Microbiol.">
        <title>Ramlibacter monticola sp. nov., isolated from forest soil.</title>
        <authorList>
            <person name="Chaudhary D.K."/>
            <person name="Kim J."/>
        </authorList>
    </citation>
    <scope>NUCLEOTIDE SEQUENCE [LARGE SCALE GENOMIC DNA]</scope>
    <source>
        <strain evidence="1 2">KACC 19175</strain>
    </source>
</reference>
<protein>
    <submittedName>
        <fullName evidence="1">Uncharacterized protein</fullName>
    </submittedName>
</protein>
<sequence length="189" mass="18563">MPAGLPGATLAQQSNPSQGAFVTFDLLSGPKGSPFDKDGTGNFSTGALATGIGFNALPVMGTSTPFAQRGYTDDYTPGQTKPDGTPTTDSTYMYIGGGRSNGETGNAATRYQPNPYTAGYGIGGAGNGGSRDAGAGPAFTGFSIKCVTATGAVANGAVVETGFANRSGLAMTTGQSTFGSNATASAAVA</sequence>
<organism evidence="1 2">
    <name type="scientific">Ramlibacter monticola</name>
    <dbReference type="NCBI Taxonomy" id="1926872"/>
    <lineage>
        <taxon>Bacteria</taxon>
        <taxon>Pseudomonadati</taxon>
        <taxon>Pseudomonadota</taxon>
        <taxon>Betaproteobacteria</taxon>
        <taxon>Burkholderiales</taxon>
        <taxon>Comamonadaceae</taxon>
        <taxon>Ramlibacter</taxon>
    </lineage>
</organism>
<keyword evidence="2" id="KW-1185">Reference proteome</keyword>